<keyword evidence="2" id="KW-0472">Membrane</keyword>
<name>A0A515EQA3_9BURK</name>
<reference evidence="4" key="1">
    <citation type="submission" date="2019-02" db="EMBL/GenBank/DDBJ databases">
        <title>Complete genome sequence of Rhodoferax sp. Gr-4.</title>
        <authorList>
            <person name="Jin L."/>
        </authorList>
    </citation>
    <scope>NUCLEOTIDE SEQUENCE [LARGE SCALE GENOMIC DNA]</scope>
    <source>
        <strain evidence="4">Gr-4</strain>
    </source>
</reference>
<feature type="region of interest" description="Disordered" evidence="1">
    <location>
        <begin position="59"/>
        <end position="81"/>
    </location>
</feature>
<dbReference type="RefSeq" id="WP_142811996.1">
    <property type="nucleotide sequence ID" value="NZ_CP036282.1"/>
</dbReference>
<keyword evidence="2" id="KW-0812">Transmembrane</keyword>
<keyword evidence="2" id="KW-1133">Transmembrane helix</keyword>
<proteinExistence type="predicted"/>
<evidence type="ECO:0000313" key="4">
    <source>
        <dbReference type="Proteomes" id="UP000317365"/>
    </source>
</evidence>
<feature type="compositionally biased region" description="Basic and acidic residues" evidence="1">
    <location>
        <begin position="59"/>
        <end position="70"/>
    </location>
</feature>
<dbReference type="Proteomes" id="UP000317365">
    <property type="component" value="Chromosome"/>
</dbReference>
<reference evidence="4" key="2">
    <citation type="journal article" date="2020" name="Int. J. Syst. Evol. Microbiol.">
        <title>Genomic insights into a novel species Rhodoferax aquaticus sp. nov., isolated from freshwater.</title>
        <authorList>
            <person name="Li T."/>
            <person name="Zhuo Y."/>
            <person name="Jin C.Z."/>
            <person name="Wu X."/>
            <person name="Ko S.R."/>
            <person name="Jin F.J."/>
            <person name="Ahn C.Y."/>
            <person name="Oh H.M."/>
            <person name="Lee H.G."/>
            <person name="Jin L."/>
        </authorList>
    </citation>
    <scope>NUCLEOTIDE SEQUENCE [LARGE SCALE GENOMIC DNA]</scope>
    <source>
        <strain evidence="4">Gr-4</strain>
    </source>
</reference>
<evidence type="ECO:0000256" key="1">
    <source>
        <dbReference type="SAM" id="MobiDB-lite"/>
    </source>
</evidence>
<protein>
    <submittedName>
        <fullName evidence="3">TIGR04438 family Trp-rich protein</fullName>
    </submittedName>
</protein>
<feature type="transmembrane region" description="Helical" evidence="2">
    <location>
        <begin position="21"/>
        <end position="42"/>
    </location>
</feature>
<gene>
    <name evidence="3" type="ORF">EXZ61_12010</name>
</gene>
<accession>A0A515EQA3</accession>
<dbReference type="EMBL" id="CP036282">
    <property type="protein sequence ID" value="QDL54837.1"/>
    <property type="molecule type" value="Genomic_DNA"/>
</dbReference>
<organism evidence="3 4">
    <name type="scientific">Rhodoferax aquaticus</name>
    <dbReference type="NCBI Taxonomy" id="2527691"/>
    <lineage>
        <taxon>Bacteria</taxon>
        <taxon>Pseudomonadati</taxon>
        <taxon>Pseudomonadota</taxon>
        <taxon>Betaproteobacteria</taxon>
        <taxon>Burkholderiales</taxon>
        <taxon>Comamonadaceae</taxon>
        <taxon>Rhodoferax</taxon>
    </lineage>
</organism>
<dbReference type="AlphaFoldDB" id="A0A515EQA3"/>
<sequence>MYLVGIGVVLLLLKYLEVAPVALWSWWLVLAPFGLATAWWYWADSSGYTKRKAMEAEQAKKQSRIDRNKEAMGNLNAKKRK</sequence>
<evidence type="ECO:0000256" key="2">
    <source>
        <dbReference type="SAM" id="Phobius"/>
    </source>
</evidence>
<keyword evidence="4" id="KW-1185">Reference proteome</keyword>
<dbReference type="NCBIfam" id="TIGR04438">
    <property type="entry name" value="small_Trp_rich"/>
    <property type="match status" value="1"/>
</dbReference>
<dbReference type="InterPro" id="IPR031044">
    <property type="entry name" value="Small_Trp_rich"/>
</dbReference>
<evidence type="ECO:0000313" key="3">
    <source>
        <dbReference type="EMBL" id="QDL54837.1"/>
    </source>
</evidence>
<dbReference type="KEGG" id="rhg:EXZ61_12010"/>